<dbReference type="SUPFAM" id="SSF49503">
    <property type="entry name" value="Cupredoxins"/>
    <property type="match status" value="3"/>
</dbReference>
<gene>
    <name evidence="8" type="ORF">B0A54_16679</name>
</gene>
<evidence type="ECO:0000259" key="7">
    <source>
        <dbReference type="Pfam" id="PF07732"/>
    </source>
</evidence>
<dbReference type="Gene3D" id="2.60.40.420">
    <property type="entry name" value="Cupredoxins - blue copper proteins"/>
    <property type="match status" value="3"/>
</dbReference>
<feature type="domain" description="Plastocyanin-like" evidence="6">
    <location>
        <begin position="435"/>
        <end position="577"/>
    </location>
</feature>
<dbReference type="Proteomes" id="UP000310066">
    <property type="component" value="Unassembled WGS sequence"/>
</dbReference>
<dbReference type="InterPro" id="IPR011013">
    <property type="entry name" value="Gal_mutarotase_sf_dom"/>
</dbReference>
<keyword evidence="3" id="KW-0560">Oxidoreductase</keyword>
<proteinExistence type="inferred from homology"/>
<dbReference type="GO" id="GO:0030246">
    <property type="term" value="F:carbohydrate binding"/>
    <property type="evidence" value="ECO:0007669"/>
    <property type="project" value="InterPro"/>
</dbReference>
<dbReference type="STRING" id="329885.A0A4U0TWG8"/>
<sequence length="1038" mass="114659">MVAVANVANAALAARAETFTYGGPYTNNAWSPLGTPQHQPLPYYRTDNPMPQGRPWGGRDSWNTNYYTDTPNTGVTRYYDWNITKLQCSPDGVETTCLAVNGQVPGELVTANWGEWIQVNVCNAIPDEGTAIHWHGLLQKQTPYMDGVPGMTQCPIAPGTCFTYRFQADLYGTTWYHSHYGSQYASGLVGPLVIYGPNNTAYGEDLGPVMISDWYHEYYETVVDALLQPLPAVNIPMSDNNLINGKNSFNGNGAPMASFNFTRGKTYRLRLINPSAAAVQKFSIDGHTMTVIANDFVEIEPYETDHVTLAVGQRSDVLVKATGNATDAVWMRGYKPPPCWPTHGGDEVKAAIFYENADRTQAPTTSAGPNAYDQYCGNDPLSQTVPTYAINPGEPSVIEIIPIEFRPNGTNLLWYLANRTFRADYNDPILLEAKQGSLDFPYIENVHNYGTNRSIRFVFENTGAQPHPMHLHGHNIFVLQEGSCVDDETVVGGNNGSSVPGHTNATLVKMWDTGYGSCWDGSITNAGNPQRRDVQMLLPGHYIVVQWNQDNPGVWPFHCHIAWHLSAGFVWTVLEQPDFVENEMEIPQIMAQYANTILPSPLPEIDLRKIQVAAVPPGTVRLLCFLSLSVNITTVKLSYSSRQDVRQSHRVTMLSTTTTTLLLAAASLVAAQTPVNGSDNFSNPAFKAFTGDPFQKHTLTANGINASFIPYGARITNLYVCDQNGTYQDVVVGYDNATQYLIDSETNHTYFGPIIDGQTSHIPNNEHGGLNPLHGGFVGYDQQNWTIASQTGNSITFVFYDQAQQGFPGDLLNVATYTLTDEPAWISRMVSIPLNEATPVMLANHVYWNLGAFVNKEAITVLNDTLYMPYADRIIEVDSILIPTGQINMTNGTAFDFTHGKQIGSDIFQPLSQGGLNGSSYDNAFILDRPRYAMEDPALEVLRLSSPSTGIQMSLQTNQQGLQIYTCGGQNGTIAVKADQQHMANTTYVERYGCIVIETQDWIDGINQPQWGRDQYQIFTPTTEPALNYAKYTFSTLK</sequence>
<dbReference type="Pfam" id="PF07732">
    <property type="entry name" value="Cu-oxidase_3"/>
    <property type="match status" value="1"/>
</dbReference>
<dbReference type="PANTHER" id="PTHR11709:SF145">
    <property type="entry name" value="LCC1"/>
    <property type="match status" value="1"/>
</dbReference>
<dbReference type="FunFam" id="2.60.40.420:FF:000021">
    <property type="entry name" value="Extracellular dihydrogeodin oxidase/laccase"/>
    <property type="match status" value="1"/>
</dbReference>
<evidence type="ECO:0000313" key="8">
    <source>
        <dbReference type="EMBL" id="TKA26761.1"/>
    </source>
</evidence>
<dbReference type="CDD" id="cd13880">
    <property type="entry name" value="CuRO_2_MaLCC_like"/>
    <property type="match status" value="1"/>
</dbReference>
<organism evidence="8 9">
    <name type="scientific">Friedmanniomyces endolithicus</name>
    <dbReference type="NCBI Taxonomy" id="329885"/>
    <lineage>
        <taxon>Eukaryota</taxon>
        <taxon>Fungi</taxon>
        <taxon>Dikarya</taxon>
        <taxon>Ascomycota</taxon>
        <taxon>Pezizomycotina</taxon>
        <taxon>Dothideomycetes</taxon>
        <taxon>Dothideomycetidae</taxon>
        <taxon>Mycosphaerellales</taxon>
        <taxon>Teratosphaeriaceae</taxon>
        <taxon>Friedmanniomyces</taxon>
    </lineage>
</organism>
<dbReference type="EMBL" id="NAJP01000135">
    <property type="protein sequence ID" value="TKA26761.1"/>
    <property type="molecule type" value="Genomic_DNA"/>
</dbReference>
<dbReference type="InterPro" id="IPR045087">
    <property type="entry name" value="Cu-oxidase_fam"/>
</dbReference>
<dbReference type="SUPFAM" id="SSF74650">
    <property type="entry name" value="Galactose mutarotase-like"/>
    <property type="match status" value="1"/>
</dbReference>
<dbReference type="InterPro" id="IPR008972">
    <property type="entry name" value="Cupredoxin"/>
</dbReference>
<dbReference type="InterPro" id="IPR001117">
    <property type="entry name" value="Cu-oxidase_2nd"/>
</dbReference>
<dbReference type="GO" id="GO:0005975">
    <property type="term" value="P:carbohydrate metabolic process"/>
    <property type="evidence" value="ECO:0007669"/>
    <property type="project" value="InterPro"/>
</dbReference>
<dbReference type="CDD" id="cd13901">
    <property type="entry name" value="CuRO_3_MaLCC_like"/>
    <property type="match status" value="1"/>
</dbReference>
<dbReference type="Gene3D" id="2.70.98.10">
    <property type="match status" value="1"/>
</dbReference>
<evidence type="ECO:0000256" key="2">
    <source>
        <dbReference type="ARBA" id="ARBA00022723"/>
    </source>
</evidence>
<accession>A0A4U0TWG8</accession>
<dbReference type="InterPro" id="IPR011706">
    <property type="entry name" value="Cu-oxidase_C"/>
</dbReference>
<dbReference type="OrthoDB" id="2121828at2759"/>
<evidence type="ECO:0000256" key="3">
    <source>
        <dbReference type="ARBA" id="ARBA00023002"/>
    </source>
</evidence>
<evidence type="ECO:0008006" key="10">
    <source>
        <dbReference type="Google" id="ProtNLM"/>
    </source>
</evidence>
<name>A0A4U0TWG8_9PEZI</name>
<dbReference type="InterPro" id="IPR008183">
    <property type="entry name" value="Aldose_1/G6P_1-epimerase"/>
</dbReference>
<feature type="domain" description="Plastocyanin-like" evidence="7">
    <location>
        <begin position="83"/>
        <end position="198"/>
    </location>
</feature>
<keyword evidence="4" id="KW-0186">Copper</keyword>
<comment type="similarity">
    <text evidence="1">Belongs to the multicopper oxidase family.</text>
</comment>
<dbReference type="GO" id="GO:0016853">
    <property type="term" value="F:isomerase activity"/>
    <property type="evidence" value="ECO:0007669"/>
    <property type="project" value="InterPro"/>
</dbReference>
<comment type="caution">
    <text evidence="8">The sequence shown here is derived from an EMBL/GenBank/DDBJ whole genome shotgun (WGS) entry which is preliminary data.</text>
</comment>
<dbReference type="GO" id="GO:0016491">
    <property type="term" value="F:oxidoreductase activity"/>
    <property type="evidence" value="ECO:0007669"/>
    <property type="project" value="UniProtKB-KW"/>
</dbReference>
<feature type="domain" description="Plastocyanin-like" evidence="5">
    <location>
        <begin position="208"/>
        <end position="331"/>
    </location>
</feature>
<dbReference type="Pfam" id="PF00394">
    <property type="entry name" value="Cu-oxidase"/>
    <property type="match status" value="1"/>
</dbReference>
<evidence type="ECO:0000259" key="6">
    <source>
        <dbReference type="Pfam" id="PF07731"/>
    </source>
</evidence>
<protein>
    <recommendedName>
        <fullName evidence="10">Multicopper oxidase</fullName>
    </recommendedName>
</protein>
<dbReference type="PANTHER" id="PTHR11709">
    <property type="entry name" value="MULTI-COPPER OXIDASE"/>
    <property type="match status" value="1"/>
</dbReference>
<dbReference type="Pfam" id="PF01263">
    <property type="entry name" value="Aldose_epim"/>
    <property type="match status" value="1"/>
</dbReference>
<dbReference type="CDD" id="cd13854">
    <property type="entry name" value="CuRO_1_MaLCC_like"/>
    <property type="match status" value="1"/>
</dbReference>
<evidence type="ECO:0000313" key="9">
    <source>
        <dbReference type="Proteomes" id="UP000310066"/>
    </source>
</evidence>
<evidence type="ECO:0000256" key="4">
    <source>
        <dbReference type="ARBA" id="ARBA00023008"/>
    </source>
</evidence>
<evidence type="ECO:0000259" key="5">
    <source>
        <dbReference type="Pfam" id="PF00394"/>
    </source>
</evidence>
<evidence type="ECO:0000256" key="1">
    <source>
        <dbReference type="ARBA" id="ARBA00010609"/>
    </source>
</evidence>
<dbReference type="InterPro" id="IPR014718">
    <property type="entry name" value="GH-type_carb-bd"/>
</dbReference>
<dbReference type="Pfam" id="PF07731">
    <property type="entry name" value="Cu-oxidase_2"/>
    <property type="match status" value="1"/>
</dbReference>
<dbReference type="GO" id="GO:0005507">
    <property type="term" value="F:copper ion binding"/>
    <property type="evidence" value="ECO:0007669"/>
    <property type="project" value="InterPro"/>
</dbReference>
<reference evidence="8 9" key="1">
    <citation type="submission" date="2017-03" db="EMBL/GenBank/DDBJ databases">
        <title>Genomes of endolithic fungi from Antarctica.</title>
        <authorList>
            <person name="Coleine C."/>
            <person name="Masonjones S."/>
            <person name="Stajich J.E."/>
        </authorList>
    </citation>
    <scope>NUCLEOTIDE SEQUENCE [LARGE SCALE GENOMIC DNA]</scope>
    <source>
        <strain evidence="8 9">CCFEE 5311</strain>
    </source>
</reference>
<dbReference type="InterPro" id="IPR011707">
    <property type="entry name" value="Cu-oxidase-like_N"/>
</dbReference>
<dbReference type="AlphaFoldDB" id="A0A4U0TWG8"/>
<keyword evidence="2" id="KW-0479">Metal-binding</keyword>